<sequence>MEISESRAEQAGGIILGVFSLLLYFVIIPAEIADVRGMGVSPRFMPQAVGILLFILAVSLFISGYRKRDRQGQKTYSLSRHEAKLVVKSLAVVAAYIVAFDMVGYLIPTIVVLGLLMYMYGQRKKKVLFSVALGLPVMIYLFFTKVLHMVLP</sequence>
<evidence type="ECO:0000259" key="2">
    <source>
        <dbReference type="Pfam" id="PF07331"/>
    </source>
</evidence>
<dbReference type="EMBL" id="JAUOZS010000001">
    <property type="protein sequence ID" value="MDT8903443.1"/>
    <property type="molecule type" value="Genomic_DNA"/>
</dbReference>
<keyword evidence="1" id="KW-1133">Transmembrane helix</keyword>
<accession>A0ABU3P330</accession>
<keyword evidence="1" id="KW-0472">Membrane</keyword>
<feature type="domain" description="DUF1468" evidence="2">
    <location>
        <begin position="13"/>
        <end position="152"/>
    </location>
</feature>
<reference evidence="3 4" key="1">
    <citation type="submission" date="2023-07" db="EMBL/GenBank/DDBJ databases">
        <title>The novel representative of Negativicutes class, Anaeroselena agilis gen. nov. sp. nov.</title>
        <authorList>
            <person name="Prokofeva M.I."/>
            <person name="Elcheninov A.G."/>
            <person name="Klyukina A."/>
            <person name="Kublanov I.V."/>
            <person name="Frolov E.N."/>
            <person name="Podosokorskaya O.A."/>
        </authorList>
    </citation>
    <scope>NUCLEOTIDE SEQUENCE [LARGE SCALE GENOMIC DNA]</scope>
    <source>
        <strain evidence="3 4">4137-cl</strain>
    </source>
</reference>
<dbReference type="Pfam" id="PF07331">
    <property type="entry name" value="TctB"/>
    <property type="match status" value="1"/>
</dbReference>
<name>A0ABU3P330_9FIRM</name>
<feature type="transmembrane region" description="Helical" evidence="1">
    <location>
        <begin position="128"/>
        <end position="151"/>
    </location>
</feature>
<evidence type="ECO:0000256" key="1">
    <source>
        <dbReference type="SAM" id="Phobius"/>
    </source>
</evidence>
<evidence type="ECO:0000313" key="3">
    <source>
        <dbReference type="EMBL" id="MDT8903443.1"/>
    </source>
</evidence>
<dbReference type="InterPro" id="IPR009936">
    <property type="entry name" value="DUF1468"/>
</dbReference>
<comment type="caution">
    <text evidence="3">The sequence shown here is derived from an EMBL/GenBank/DDBJ whole genome shotgun (WGS) entry which is preliminary data.</text>
</comment>
<protein>
    <submittedName>
        <fullName evidence="3">Tripartite tricarboxylate transporter TctB family protein</fullName>
    </submittedName>
</protein>
<feature type="transmembrane region" description="Helical" evidence="1">
    <location>
        <begin position="12"/>
        <end position="32"/>
    </location>
</feature>
<keyword evidence="1" id="KW-0812">Transmembrane</keyword>
<organism evidence="3 4">
    <name type="scientific">Anaeroselena agilis</name>
    <dbReference type="NCBI Taxonomy" id="3063788"/>
    <lineage>
        <taxon>Bacteria</taxon>
        <taxon>Bacillati</taxon>
        <taxon>Bacillota</taxon>
        <taxon>Negativicutes</taxon>
        <taxon>Acetonemataceae</taxon>
        <taxon>Anaeroselena</taxon>
    </lineage>
</organism>
<dbReference type="Proteomes" id="UP001254848">
    <property type="component" value="Unassembled WGS sequence"/>
</dbReference>
<proteinExistence type="predicted"/>
<dbReference type="RefSeq" id="WP_413781900.1">
    <property type="nucleotide sequence ID" value="NZ_JAUOZS010000001.1"/>
</dbReference>
<feature type="transmembrane region" description="Helical" evidence="1">
    <location>
        <begin position="44"/>
        <end position="62"/>
    </location>
</feature>
<keyword evidence="4" id="KW-1185">Reference proteome</keyword>
<gene>
    <name evidence="3" type="ORF">Q4T40_19630</name>
</gene>
<evidence type="ECO:0000313" key="4">
    <source>
        <dbReference type="Proteomes" id="UP001254848"/>
    </source>
</evidence>